<name>A0AAV1ZJ70_9ARAC</name>
<dbReference type="AlphaFoldDB" id="A0AAV1ZJ70"/>
<comment type="caution">
    <text evidence="1">The sequence shown here is derived from an EMBL/GenBank/DDBJ whole genome shotgun (WGS) entry which is preliminary data.</text>
</comment>
<proteinExistence type="predicted"/>
<organism evidence="1 2">
    <name type="scientific">Larinioides sclopetarius</name>
    <dbReference type="NCBI Taxonomy" id="280406"/>
    <lineage>
        <taxon>Eukaryota</taxon>
        <taxon>Metazoa</taxon>
        <taxon>Ecdysozoa</taxon>
        <taxon>Arthropoda</taxon>
        <taxon>Chelicerata</taxon>
        <taxon>Arachnida</taxon>
        <taxon>Araneae</taxon>
        <taxon>Araneomorphae</taxon>
        <taxon>Entelegynae</taxon>
        <taxon>Araneoidea</taxon>
        <taxon>Araneidae</taxon>
        <taxon>Larinioides</taxon>
    </lineage>
</organism>
<protein>
    <submittedName>
        <fullName evidence="1">Uncharacterized protein</fullName>
    </submittedName>
</protein>
<gene>
    <name evidence="1" type="ORF">LARSCL_LOCUS5930</name>
</gene>
<evidence type="ECO:0000313" key="1">
    <source>
        <dbReference type="EMBL" id="CAL1271649.1"/>
    </source>
</evidence>
<sequence length="49" mass="5740">MVNILLLCIRNSQSELVYEWMDVIGGLLKRITLHSLKQTFQQKMESSML</sequence>
<dbReference type="Proteomes" id="UP001497382">
    <property type="component" value="Unassembled WGS sequence"/>
</dbReference>
<accession>A0AAV1ZJ70</accession>
<keyword evidence="2" id="KW-1185">Reference proteome</keyword>
<reference evidence="1 2" key="1">
    <citation type="submission" date="2024-04" db="EMBL/GenBank/DDBJ databases">
        <authorList>
            <person name="Rising A."/>
            <person name="Reimegard J."/>
            <person name="Sonavane S."/>
            <person name="Akerstrom W."/>
            <person name="Nylinder S."/>
            <person name="Hedman E."/>
            <person name="Kallberg Y."/>
        </authorList>
    </citation>
    <scope>NUCLEOTIDE SEQUENCE [LARGE SCALE GENOMIC DNA]</scope>
</reference>
<evidence type="ECO:0000313" key="2">
    <source>
        <dbReference type="Proteomes" id="UP001497382"/>
    </source>
</evidence>
<dbReference type="EMBL" id="CAXIEN010000055">
    <property type="protein sequence ID" value="CAL1271649.1"/>
    <property type="molecule type" value="Genomic_DNA"/>
</dbReference>